<reference evidence="1 2" key="1">
    <citation type="submission" date="2018-10" db="EMBL/GenBank/DDBJ databases">
        <title>A high-quality apple genome assembly.</title>
        <authorList>
            <person name="Hu J."/>
        </authorList>
    </citation>
    <scope>NUCLEOTIDE SEQUENCE [LARGE SCALE GENOMIC DNA]</scope>
    <source>
        <strain evidence="2">cv. HFTH1</strain>
        <tissue evidence="1">Young leaf</tissue>
    </source>
</reference>
<proteinExistence type="predicted"/>
<comment type="caution">
    <text evidence="1">The sequence shown here is derived from an EMBL/GenBank/DDBJ whole genome shotgun (WGS) entry which is preliminary data.</text>
</comment>
<keyword evidence="2" id="KW-1185">Reference proteome</keyword>
<evidence type="ECO:0000313" key="1">
    <source>
        <dbReference type="EMBL" id="RXH74020.1"/>
    </source>
</evidence>
<name>A0A498HTE3_MALDO</name>
<gene>
    <name evidence="1" type="ORF">DVH24_016842</name>
</gene>
<organism evidence="1 2">
    <name type="scientific">Malus domestica</name>
    <name type="common">Apple</name>
    <name type="synonym">Pyrus malus</name>
    <dbReference type="NCBI Taxonomy" id="3750"/>
    <lineage>
        <taxon>Eukaryota</taxon>
        <taxon>Viridiplantae</taxon>
        <taxon>Streptophyta</taxon>
        <taxon>Embryophyta</taxon>
        <taxon>Tracheophyta</taxon>
        <taxon>Spermatophyta</taxon>
        <taxon>Magnoliopsida</taxon>
        <taxon>eudicotyledons</taxon>
        <taxon>Gunneridae</taxon>
        <taxon>Pentapetalae</taxon>
        <taxon>rosids</taxon>
        <taxon>fabids</taxon>
        <taxon>Rosales</taxon>
        <taxon>Rosaceae</taxon>
        <taxon>Amygdaloideae</taxon>
        <taxon>Maleae</taxon>
        <taxon>Malus</taxon>
    </lineage>
</organism>
<dbReference type="Proteomes" id="UP000290289">
    <property type="component" value="Chromosome 15"/>
</dbReference>
<dbReference type="AlphaFoldDB" id="A0A498HTE3"/>
<evidence type="ECO:0000313" key="2">
    <source>
        <dbReference type="Proteomes" id="UP000290289"/>
    </source>
</evidence>
<accession>A0A498HTE3</accession>
<sequence length="89" mass="10276">MFVVKLLQDISEFNSNWVRKWLINSLGTERFSEEIMWGKAGIFLISFAGDDNKAKTRVRQVSSSESFALIIVSSWKAKICFTELRGKRK</sequence>
<protein>
    <submittedName>
        <fullName evidence="1">Uncharacterized protein</fullName>
    </submittedName>
</protein>
<dbReference type="EMBL" id="RDQH01000341">
    <property type="protein sequence ID" value="RXH74020.1"/>
    <property type="molecule type" value="Genomic_DNA"/>
</dbReference>